<reference evidence="2 3" key="1">
    <citation type="submission" date="2022-03" db="EMBL/GenBank/DDBJ databases">
        <title>Genome data of Colletotrichum spp.</title>
        <authorList>
            <person name="Utami Y.D."/>
            <person name="Hiruma K."/>
        </authorList>
    </citation>
    <scope>NUCLEOTIDE SEQUENCE [LARGE SCALE GENOMIC DNA]</scope>
    <source>
        <strain evidence="2 3">MAFF 239500</strain>
    </source>
</reference>
<organism evidence="2 3">
    <name type="scientific">Colletotrichum spaethianum</name>
    <dbReference type="NCBI Taxonomy" id="700344"/>
    <lineage>
        <taxon>Eukaryota</taxon>
        <taxon>Fungi</taxon>
        <taxon>Dikarya</taxon>
        <taxon>Ascomycota</taxon>
        <taxon>Pezizomycotina</taxon>
        <taxon>Sordariomycetes</taxon>
        <taxon>Hypocreomycetidae</taxon>
        <taxon>Glomerellales</taxon>
        <taxon>Glomerellaceae</taxon>
        <taxon>Colletotrichum</taxon>
        <taxon>Colletotrichum spaethianum species complex</taxon>
    </lineage>
</organism>
<dbReference type="Proteomes" id="UP001055115">
    <property type="component" value="Unassembled WGS sequence"/>
</dbReference>
<accession>A0AA37L3M9</accession>
<feature type="compositionally biased region" description="Basic and acidic residues" evidence="1">
    <location>
        <begin position="1"/>
        <end position="22"/>
    </location>
</feature>
<dbReference type="EMBL" id="BQXU01000002">
    <property type="protein sequence ID" value="GKT41282.1"/>
    <property type="molecule type" value="Genomic_DNA"/>
</dbReference>
<feature type="region of interest" description="Disordered" evidence="1">
    <location>
        <begin position="1"/>
        <end position="109"/>
    </location>
</feature>
<sequence>MDPLKEKSSGHDAEGKSAKAGDELAGSSSHNGGGRGNAYASPNGGRQLRAGSPDGGRQRRDQDGNRGLSLVRCLGDGRRRDSHGGADGAVASSGGDGRPGNDNDTLLTRRRRGRADVASLDNSAVVAGAVELLAGIRKGASLEGAGAVGADVLLVAQIASAGLDLAEVSVAGDLLVVLGHANGDVLALARGAHNLAATVVTVAGLGAPDTIVANKATQAVRADASVVEATEFTVPNNDLVTVVAETGNVAALPVGAKAASGKQARGDNGGDDSHSTADGGSDNRGGTTGSSRDGGVDGRVDVDGEADVGSDNSRQLALEKRSRSTATAALGRVTRARNVALLLGGLDLVDIVDKVAAEAVVAKDGSVALADGASSDTAVDGHDLGGQSQSESREAGRRSEAAKGWETPRQWKKKWPTLITLTVGGERAGRHERRLSRRDNLAAQRREKESLVAELHVDGLARRDGPDEAERHGAGVGEGATPRVAAGRRSRHGSGRGGGVGELSHDTAHEGLAHEGAESDAAHG</sequence>
<feature type="compositionally biased region" description="Basic and acidic residues" evidence="1">
    <location>
        <begin position="437"/>
        <end position="473"/>
    </location>
</feature>
<evidence type="ECO:0000256" key="1">
    <source>
        <dbReference type="SAM" id="MobiDB-lite"/>
    </source>
</evidence>
<evidence type="ECO:0000313" key="3">
    <source>
        <dbReference type="Proteomes" id="UP001055115"/>
    </source>
</evidence>
<feature type="region of interest" description="Disordered" evidence="1">
    <location>
        <begin position="425"/>
        <end position="524"/>
    </location>
</feature>
<feature type="compositionally biased region" description="Basic and acidic residues" evidence="1">
    <location>
        <begin position="391"/>
        <end position="403"/>
    </location>
</feature>
<feature type="compositionally biased region" description="Basic and acidic residues" evidence="1">
    <location>
        <begin position="503"/>
        <end position="524"/>
    </location>
</feature>
<dbReference type="AlphaFoldDB" id="A0AA37L3M9"/>
<feature type="compositionally biased region" description="Basic and acidic residues" evidence="1">
    <location>
        <begin position="75"/>
        <end position="84"/>
    </location>
</feature>
<dbReference type="RefSeq" id="XP_049123632.1">
    <property type="nucleotide sequence ID" value="XM_049267675.1"/>
</dbReference>
<protein>
    <submittedName>
        <fullName evidence="2">Uncharacterized protein</fullName>
    </submittedName>
</protein>
<evidence type="ECO:0000313" key="2">
    <source>
        <dbReference type="EMBL" id="GKT41282.1"/>
    </source>
</evidence>
<name>A0AA37L3M9_9PEZI</name>
<gene>
    <name evidence="2" type="ORF">ColSpa_01464</name>
</gene>
<proteinExistence type="predicted"/>
<dbReference type="GeneID" id="73322266"/>
<keyword evidence="3" id="KW-1185">Reference proteome</keyword>
<feature type="region of interest" description="Disordered" evidence="1">
    <location>
        <begin position="372"/>
        <end position="409"/>
    </location>
</feature>
<feature type="region of interest" description="Disordered" evidence="1">
    <location>
        <begin position="256"/>
        <end position="325"/>
    </location>
</feature>
<comment type="caution">
    <text evidence="2">The sequence shown here is derived from an EMBL/GenBank/DDBJ whole genome shotgun (WGS) entry which is preliminary data.</text>
</comment>